<dbReference type="Proteomes" id="UP000778951">
    <property type="component" value="Unassembled WGS sequence"/>
</dbReference>
<dbReference type="EMBL" id="JAATLM010000001">
    <property type="protein sequence ID" value="NIZ69618.1"/>
    <property type="molecule type" value="Genomic_DNA"/>
</dbReference>
<dbReference type="RefSeq" id="WP_167695703.1">
    <property type="nucleotide sequence ID" value="NZ_CP118181.1"/>
</dbReference>
<dbReference type="Pfam" id="PF20362">
    <property type="entry name" value="DUF6657"/>
    <property type="match status" value="1"/>
</dbReference>
<dbReference type="InterPro" id="IPR046598">
    <property type="entry name" value="DUF6657"/>
</dbReference>
<evidence type="ECO:0000313" key="1">
    <source>
        <dbReference type="EMBL" id="NIZ69618.1"/>
    </source>
</evidence>
<name>A0A968GFL9_9SPIO</name>
<comment type="caution">
    <text evidence="1">The sequence shown here is derived from an EMBL/GenBank/DDBJ whole genome shotgun (WGS) entry which is preliminary data.</text>
</comment>
<sequence length="193" mass="22357">MIKSAYERAMERANQIAIDPQLSSLKAGQELAGLLYKEGLAHFVKQWHTIDQQDRATYLAGLLKSLLSNIVLPQRPEQQSRITLTLDALQAVDPTLEPTLHALSQLLTSYTPQYQEFSQQLSQQLQQHLDQKERAHYARTGERRAFTLQSDPEVATLYADEMKKFQLHFSEHLTQHKWRILQQLDLDPEQFSF</sequence>
<dbReference type="AlphaFoldDB" id="A0A968GFL9"/>
<evidence type="ECO:0000313" key="2">
    <source>
        <dbReference type="Proteomes" id="UP000778951"/>
    </source>
</evidence>
<keyword evidence="2" id="KW-1185">Reference proteome</keyword>
<reference evidence="1" key="1">
    <citation type="submission" date="2020-03" db="EMBL/GenBank/DDBJ databases">
        <title>Spirochaetal bacteria isolated from arthropods constitute a novel genus Entomospira genus novum within the order Spirochaetales.</title>
        <authorList>
            <person name="Grana-Miraglia L."/>
            <person name="Sikutova S."/>
            <person name="Fingerle V."/>
            <person name="Sing A."/>
            <person name="Castillo-Ramirez S."/>
            <person name="Margos G."/>
            <person name="Rudolf I."/>
        </authorList>
    </citation>
    <scope>NUCLEOTIDE SEQUENCE</scope>
    <source>
        <strain evidence="1">BR149</strain>
    </source>
</reference>
<gene>
    <name evidence="1" type="ORF">HCT48_05240</name>
</gene>
<accession>A0A968GFL9</accession>
<proteinExistence type="predicted"/>
<organism evidence="1 2">
    <name type="scientific">Entomospira culicis</name>
    <dbReference type="NCBI Taxonomy" id="2719989"/>
    <lineage>
        <taxon>Bacteria</taxon>
        <taxon>Pseudomonadati</taxon>
        <taxon>Spirochaetota</taxon>
        <taxon>Spirochaetia</taxon>
        <taxon>Spirochaetales</taxon>
        <taxon>Spirochaetaceae</taxon>
        <taxon>Entomospira</taxon>
    </lineage>
</organism>
<protein>
    <submittedName>
        <fullName evidence="1">Uncharacterized protein</fullName>
    </submittedName>
</protein>